<gene>
    <name evidence="2" type="ORF">A3B49_03810</name>
</gene>
<dbReference type="GO" id="GO:0000272">
    <property type="term" value="P:polysaccharide catabolic process"/>
    <property type="evidence" value="ECO:0007669"/>
    <property type="project" value="InterPro"/>
</dbReference>
<evidence type="ECO:0000256" key="1">
    <source>
        <dbReference type="SAM" id="Phobius"/>
    </source>
</evidence>
<name>A0A1F5MJI8_9BACT</name>
<dbReference type="Gene3D" id="2.60.40.4130">
    <property type="match status" value="1"/>
</dbReference>
<keyword evidence="1" id="KW-1133">Transmembrane helix</keyword>
<protein>
    <recommendedName>
        <fullName evidence="4">Dockerin domain-containing protein</fullName>
    </recommendedName>
</protein>
<dbReference type="EMBL" id="MFDO01000017">
    <property type="protein sequence ID" value="OGE65499.1"/>
    <property type="molecule type" value="Genomic_DNA"/>
</dbReference>
<dbReference type="SUPFAM" id="SSF63446">
    <property type="entry name" value="Type I dockerin domain"/>
    <property type="match status" value="1"/>
</dbReference>
<keyword evidence="1" id="KW-0472">Membrane</keyword>
<dbReference type="Pfam" id="PF00404">
    <property type="entry name" value="Dockerin_1"/>
    <property type="match status" value="1"/>
</dbReference>
<keyword evidence="1" id="KW-0812">Transmembrane</keyword>
<dbReference type="Proteomes" id="UP000178017">
    <property type="component" value="Unassembled WGS sequence"/>
</dbReference>
<feature type="transmembrane region" description="Helical" evidence="1">
    <location>
        <begin position="15"/>
        <end position="35"/>
    </location>
</feature>
<evidence type="ECO:0000313" key="2">
    <source>
        <dbReference type="EMBL" id="OGE65499.1"/>
    </source>
</evidence>
<dbReference type="InterPro" id="IPR002105">
    <property type="entry name" value="Dockerin_1_rpt"/>
</dbReference>
<proteinExistence type="predicted"/>
<organism evidence="2 3">
    <name type="scientific">Candidatus Daviesbacteria bacterium RIFCSPLOWO2_01_FULL_40_24</name>
    <dbReference type="NCBI Taxonomy" id="1797787"/>
    <lineage>
        <taxon>Bacteria</taxon>
        <taxon>Candidatus Daviesiibacteriota</taxon>
    </lineage>
</organism>
<dbReference type="GO" id="GO:0004553">
    <property type="term" value="F:hydrolase activity, hydrolyzing O-glycosyl compounds"/>
    <property type="evidence" value="ECO:0007669"/>
    <property type="project" value="InterPro"/>
</dbReference>
<reference evidence="2 3" key="1">
    <citation type="journal article" date="2016" name="Nat. Commun.">
        <title>Thousands of microbial genomes shed light on interconnected biogeochemical processes in an aquifer system.</title>
        <authorList>
            <person name="Anantharaman K."/>
            <person name="Brown C.T."/>
            <person name="Hug L.A."/>
            <person name="Sharon I."/>
            <person name="Castelle C.J."/>
            <person name="Probst A.J."/>
            <person name="Thomas B.C."/>
            <person name="Singh A."/>
            <person name="Wilkins M.J."/>
            <person name="Karaoz U."/>
            <person name="Brodie E.L."/>
            <person name="Williams K.H."/>
            <person name="Hubbard S.S."/>
            <person name="Banfield J.F."/>
        </authorList>
    </citation>
    <scope>NUCLEOTIDE SEQUENCE [LARGE SCALE GENOMIC DNA]</scope>
</reference>
<comment type="caution">
    <text evidence="2">The sequence shown here is derived from an EMBL/GenBank/DDBJ whole genome shotgun (WGS) entry which is preliminary data.</text>
</comment>
<dbReference type="InterPro" id="IPR036439">
    <property type="entry name" value="Dockerin_dom_sf"/>
</dbReference>
<evidence type="ECO:0000313" key="3">
    <source>
        <dbReference type="Proteomes" id="UP000178017"/>
    </source>
</evidence>
<dbReference type="AlphaFoldDB" id="A0A1F5MJI8"/>
<evidence type="ECO:0008006" key="4">
    <source>
        <dbReference type="Google" id="ProtNLM"/>
    </source>
</evidence>
<accession>A0A1F5MJI8</accession>
<sequence>MSNLLLYLDYYKRTILFVGGYVVVLISIPLTFMLVQSSQIFRSRASEVKTNINTSQKTTSEVPSSSPLEDLKALSESQIPQPGVQSATSPSSAVSFGPTLKFLINIEGRTANKQSTSKVFVGISSGVPTSKPTYLLTFSVEVPASGIFSDLSLAGLTTGSTYTAYIKGPGQIDKAVPFTMSSTETNLNNGQALILTSGDLNEDNQVSEVDQNLVTTLYSTTPNSSNWNPNADFNADGIVNQLDVNIVKANLGKIGDSGIWVSPAGATGGFWMYFPSVD</sequence>